<reference evidence="2" key="1">
    <citation type="journal article" date="2020" name="Nature">
        <title>Giant virus diversity and host interactions through global metagenomics.</title>
        <authorList>
            <person name="Schulz F."/>
            <person name="Roux S."/>
            <person name="Paez-Espino D."/>
            <person name="Jungbluth S."/>
            <person name="Walsh D.A."/>
            <person name="Denef V.J."/>
            <person name="McMahon K.D."/>
            <person name="Konstantinidis K.T."/>
            <person name="Eloe-Fadrosh E.A."/>
            <person name="Kyrpides N.C."/>
            <person name="Woyke T."/>
        </authorList>
    </citation>
    <scope>NUCLEOTIDE SEQUENCE</scope>
    <source>
        <strain evidence="2">GVMAG-M-3300020565-3</strain>
    </source>
</reference>
<proteinExistence type="predicted"/>
<feature type="transmembrane region" description="Helical" evidence="1">
    <location>
        <begin position="131"/>
        <end position="151"/>
    </location>
</feature>
<keyword evidence="1" id="KW-1133">Transmembrane helix</keyword>
<keyword evidence="1" id="KW-0472">Membrane</keyword>
<evidence type="ECO:0000256" key="1">
    <source>
        <dbReference type="SAM" id="Phobius"/>
    </source>
</evidence>
<evidence type="ECO:0000313" key="2">
    <source>
        <dbReference type="EMBL" id="QHT02088.1"/>
    </source>
</evidence>
<sequence length="153" mass="18103">MRRSCGSFTSLTSHSSINSQTKIFNTRDFKNYIANMEDDIIKVSNDYYHFAEKYDKRLYNIINRYDDRTNKLFIDLRYRDAECKRLNNKIEYICKEVSKIKNDTNITKYICDTSDATDTNGTKVIDTEDRLCKNILVLLCVYTLFVFSLVITY</sequence>
<dbReference type="EMBL" id="MN739390">
    <property type="protein sequence ID" value="QHT02088.1"/>
    <property type="molecule type" value="Genomic_DNA"/>
</dbReference>
<name>A0A6C0CBY1_9ZZZZ</name>
<dbReference type="AlphaFoldDB" id="A0A6C0CBY1"/>
<keyword evidence="1" id="KW-0812">Transmembrane</keyword>
<organism evidence="2">
    <name type="scientific">viral metagenome</name>
    <dbReference type="NCBI Taxonomy" id="1070528"/>
    <lineage>
        <taxon>unclassified sequences</taxon>
        <taxon>metagenomes</taxon>
        <taxon>organismal metagenomes</taxon>
    </lineage>
</organism>
<protein>
    <submittedName>
        <fullName evidence="2">Uncharacterized protein</fullName>
    </submittedName>
</protein>
<accession>A0A6C0CBY1</accession>